<dbReference type="GO" id="GO:0046872">
    <property type="term" value="F:metal ion binding"/>
    <property type="evidence" value="ECO:0007669"/>
    <property type="project" value="UniProtKB-KW"/>
</dbReference>
<evidence type="ECO:0000313" key="13">
    <source>
        <dbReference type="Proteomes" id="UP000028501"/>
    </source>
</evidence>
<dbReference type="EMBL" id="CP006577">
    <property type="protein sequence ID" value="AIG98206.1"/>
    <property type="molecule type" value="Genomic_DNA"/>
</dbReference>
<evidence type="ECO:0000256" key="2">
    <source>
        <dbReference type="ARBA" id="ARBA00009638"/>
    </source>
</evidence>
<dbReference type="HOGENOM" id="CLU_033732_3_0_2"/>
<evidence type="ECO:0000256" key="9">
    <source>
        <dbReference type="ARBA" id="ARBA00023306"/>
    </source>
</evidence>
<reference evidence="12 13" key="1">
    <citation type="submission" date="2013-07" db="EMBL/GenBank/DDBJ databases">
        <title>Genome of Archaeoglobus fulgidus.</title>
        <authorList>
            <person name="Fiebig A."/>
            <person name="Birkeland N.-K."/>
        </authorList>
    </citation>
    <scope>NUCLEOTIDE SEQUENCE [LARGE SCALE GENOMIC DNA]</scope>
    <source>
        <strain evidence="12 13">DSM 8774</strain>
    </source>
</reference>
<evidence type="ECO:0000256" key="4">
    <source>
        <dbReference type="ARBA" id="ARBA00022723"/>
    </source>
</evidence>
<keyword evidence="7 10" id="KW-0342">GTP-binding</keyword>
<evidence type="ECO:0000313" key="12">
    <source>
        <dbReference type="EMBL" id="AIG98206.1"/>
    </source>
</evidence>
<keyword evidence="4" id="KW-0479">Metal-binding</keyword>
<gene>
    <name evidence="10" type="primary">engB</name>
    <name evidence="12" type="ORF">AFULGI_00014370</name>
</gene>
<protein>
    <recommendedName>
        <fullName evidence="10">Probable GTP-binding protein EngB</fullName>
    </recommendedName>
</protein>
<evidence type="ECO:0000256" key="1">
    <source>
        <dbReference type="ARBA" id="ARBA00001946"/>
    </source>
</evidence>
<keyword evidence="6" id="KW-0460">Magnesium</keyword>
<dbReference type="GeneID" id="24794938"/>
<evidence type="ECO:0000256" key="6">
    <source>
        <dbReference type="ARBA" id="ARBA00022842"/>
    </source>
</evidence>
<keyword evidence="3 10" id="KW-0132">Cell division</keyword>
<dbReference type="PANTHER" id="PTHR11649:SF13">
    <property type="entry name" value="ENGB-TYPE G DOMAIN-CONTAINING PROTEIN"/>
    <property type="match status" value="1"/>
</dbReference>
<dbReference type="GO" id="GO:0005525">
    <property type="term" value="F:GTP binding"/>
    <property type="evidence" value="ECO:0007669"/>
    <property type="project" value="UniProtKB-UniRule"/>
</dbReference>
<dbReference type="KEGG" id="afg:AFULGI_00014370"/>
<evidence type="ECO:0000256" key="3">
    <source>
        <dbReference type="ARBA" id="ARBA00022618"/>
    </source>
</evidence>
<organism evidence="12 13">
    <name type="scientific">Archaeoglobus fulgidus DSM 8774</name>
    <dbReference type="NCBI Taxonomy" id="1344584"/>
    <lineage>
        <taxon>Archaea</taxon>
        <taxon>Methanobacteriati</taxon>
        <taxon>Methanobacteriota</taxon>
        <taxon>Archaeoglobi</taxon>
        <taxon>Archaeoglobales</taxon>
        <taxon>Archaeoglobaceae</taxon>
        <taxon>Archaeoglobus</taxon>
    </lineage>
</organism>
<dbReference type="RefSeq" id="WP_048095642.1">
    <property type="nucleotide sequence ID" value="NZ_CP006577.1"/>
</dbReference>
<keyword evidence="5 10" id="KW-0547">Nucleotide-binding</keyword>
<sequence>MKVKEVIFAGRSNVGKSTLFSALFKFEVRKGKKPGTTIRPNSFQVGSVIFTDLPGFGYVSGYSRNFSERVKDFVVEYIETNARRIVASVEVIDASSFIEIAERWEKRGYIPVEIEMFEFLNEVTPRVFLAANKMDKVDDISTLNKIAEKLGMQPPWEKWNHVIYPVCAKKGEVSALKRDLKQYLLSLNLRDAVKAFR</sequence>
<dbReference type="NCBIfam" id="NF003255">
    <property type="entry name" value="PRK04213.1"/>
    <property type="match status" value="1"/>
</dbReference>
<dbReference type="InterPro" id="IPR027417">
    <property type="entry name" value="P-loop_NTPase"/>
</dbReference>
<evidence type="ECO:0000256" key="10">
    <source>
        <dbReference type="HAMAP-Rule" id="MF_00321"/>
    </source>
</evidence>
<dbReference type="PROSITE" id="PS51706">
    <property type="entry name" value="G_ENGB"/>
    <property type="match status" value="1"/>
</dbReference>
<dbReference type="InterPro" id="IPR006073">
    <property type="entry name" value="GTP-bd"/>
</dbReference>
<evidence type="ECO:0000256" key="5">
    <source>
        <dbReference type="ARBA" id="ARBA00022741"/>
    </source>
</evidence>
<comment type="similarity">
    <text evidence="2 10">Belongs to the TRAFAC class TrmE-Era-EngA-EngB-Septin-like GTPase superfamily. EngB GTPase family.</text>
</comment>
<proteinExistence type="inferred from homology"/>
<comment type="cofactor">
    <cofactor evidence="1">
        <name>Mg(2+)</name>
        <dbReference type="ChEBI" id="CHEBI:18420"/>
    </cofactor>
</comment>
<dbReference type="Gene3D" id="3.40.50.300">
    <property type="entry name" value="P-loop containing nucleotide triphosphate hydrolases"/>
    <property type="match status" value="1"/>
</dbReference>
<name>A0A075WDY8_ARCFL</name>
<evidence type="ECO:0000259" key="11">
    <source>
        <dbReference type="PROSITE" id="PS51706"/>
    </source>
</evidence>
<dbReference type="InterPro" id="IPR030393">
    <property type="entry name" value="G_ENGB_dom"/>
</dbReference>
<dbReference type="Pfam" id="PF01926">
    <property type="entry name" value="MMR_HSR1"/>
    <property type="match status" value="1"/>
</dbReference>
<dbReference type="Proteomes" id="UP000028501">
    <property type="component" value="Chromosome"/>
</dbReference>
<evidence type="ECO:0000256" key="8">
    <source>
        <dbReference type="ARBA" id="ARBA00023210"/>
    </source>
</evidence>
<dbReference type="AlphaFoldDB" id="A0A075WDY8"/>
<comment type="function">
    <text evidence="10">Necessary for normal cell division and for the maintenance of normal septation.</text>
</comment>
<dbReference type="SUPFAM" id="SSF52540">
    <property type="entry name" value="P-loop containing nucleoside triphosphate hydrolases"/>
    <property type="match status" value="1"/>
</dbReference>
<dbReference type="GO" id="GO:0051301">
    <property type="term" value="P:cell division"/>
    <property type="evidence" value="ECO:0007669"/>
    <property type="project" value="UniProtKB-KW"/>
</dbReference>
<accession>A0A075WDY8</accession>
<dbReference type="InterPro" id="IPR019987">
    <property type="entry name" value="GTP-bd_ribosome_bio_YsxC"/>
</dbReference>
<dbReference type="PANTHER" id="PTHR11649">
    <property type="entry name" value="MSS1/TRME-RELATED GTP-BINDING PROTEIN"/>
    <property type="match status" value="1"/>
</dbReference>
<dbReference type="CDD" id="cd01876">
    <property type="entry name" value="YihA_EngB"/>
    <property type="match status" value="1"/>
</dbReference>
<evidence type="ECO:0000256" key="7">
    <source>
        <dbReference type="ARBA" id="ARBA00023134"/>
    </source>
</evidence>
<keyword evidence="9 10" id="KW-0131">Cell cycle</keyword>
<keyword evidence="8 10" id="KW-0717">Septation</keyword>
<feature type="domain" description="EngB-type G" evidence="11">
    <location>
        <begin position="2"/>
        <end position="186"/>
    </location>
</feature>
<dbReference type="HAMAP" id="MF_00321">
    <property type="entry name" value="GTPase_EngB"/>
    <property type="match status" value="1"/>
</dbReference>